<feature type="transmembrane region" description="Helical" evidence="1">
    <location>
        <begin position="39"/>
        <end position="63"/>
    </location>
</feature>
<evidence type="ECO:0000313" key="2">
    <source>
        <dbReference type="EMBL" id="AVG24378.1"/>
    </source>
</evidence>
<sequence>MNAQTVIRKALFWGVVWTSLVTIVASIAGALVAELSGMLGALLGGGIGFAFLAITPLSIVWGLKAGRGNVLEPGFFAVVLGMWLGKFVAFLALVFWLGDLDWAHRETLFLTIVASLLVGLATDVVVVIRSRMPYVDVPLPDSSDPQ</sequence>
<dbReference type="RefSeq" id="WP_104913862.1">
    <property type="nucleotide sequence ID" value="NZ_CP026923.1"/>
</dbReference>
<gene>
    <name evidence="2" type="ORF">C3B54_111435</name>
</gene>
<protein>
    <recommendedName>
        <fullName evidence="4">ATP synthase protein I</fullName>
    </recommendedName>
</protein>
<dbReference type="KEGG" id="psai:C3B54_111435"/>
<keyword evidence="1" id="KW-0812">Transmembrane</keyword>
<reference evidence="2 3" key="1">
    <citation type="submission" date="2018-02" db="EMBL/GenBank/DDBJ databases">
        <title>Complete genome of the streamlined marine actinobacterium Pontimonas salivibrio CL-TW6 adapted to coastal planktonic lifestype.</title>
        <authorList>
            <person name="Cho B.C."/>
            <person name="Hardies S.C."/>
            <person name="Jang G.I."/>
            <person name="Hwang C.Y."/>
        </authorList>
    </citation>
    <scope>NUCLEOTIDE SEQUENCE [LARGE SCALE GENOMIC DNA]</scope>
    <source>
        <strain evidence="2 3">CL-TW6</strain>
    </source>
</reference>
<keyword evidence="3" id="KW-1185">Reference proteome</keyword>
<proteinExistence type="predicted"/>
<feature type="transmembrane region" description="Helical" evidence="1">
    <location>
        <begin position="75"/>
        <end position="96"/>
    </location>
</feature>
<keyword evidence="1" id="KW-1133">Transmembrane helix</keyword>
<evidence type="ECO:0000313" key="3">
    <source>
        <dbReference type="Proteomes" id="UP000243077"/>
    </source>
</evidence>
<dbReference type="AlphaFoldDB" id="A0A2L2BRT9"/>
<dbReference type="Proteomes" id="UP000243077">
    <property type="component" value="Chromosome"/>
</dbReference>
<accession>A0A2L2BRT9</accession>
<dbReference type="EMBL" id="CP026923">
    <property type="protein sequence ID" value="AVG24378.1"/>
    <property type="molecule type" value="Genomic_DNA"/>
</dbReference>
<feature type="transmembrane region" description="Helical" evidence="1">
    <location>
        <begin position="108"/>
        <end position="128"/>
    </location>
</feature>
<evidence type="ECO:0000256" key="1">
    <source>
        <dbReference type="SAM" id="Phobius"/>
    </source>
</evidence>
<feature type="transmembrane region" description="Helical" evidence="1">
    <location>
        <begin position="12"/>
        <end position="33"/>
    </location>
</feature>
<keyword evidence="1" id="KW-0472">Membrane</keyword>
<name>A0A2L2BRT9_9MICO</name>
<organism evidence="2 3">
    <name type="scientific">Pontimonas salivibrio</name>
    <dbReference type="NCBI Taxonomy" id="1159327"/>
    <lineage>
        <taxon>Bacteria</taxon>
        <taxon>Bacillati</taxon>
        <taxon>Actinomycetota</taxon>
        <taxon>Actinomycetes</taxon>
        <taxon>Micrococcales</taxon>
        <taxon>Microbacteriaceae</taxon>
        <taxon>Pontimonas</taxon>
    </lineage>
</organism>
<dbReference type="OrthoDB" id="5117309at2"/>
<evidence type="ECO:0008006" key="4">
    <source>
        <dbReference type="Google" id="ProtNLM"/>
    </source>
</evidence>